<accession>A0ABV3TWY3</accession>
<dbReference type="InterPro" id="IPR036779">
    <property type="entry name" value="LysM_dom_sf"/>
</dbReference>
<evidence type="ECO:0000256" key="1">
    <source>
        <dbReference type="ARBA" id="ARBA00038420"/>
    </source>
</evidence>
<protein>
    <submittedName>
        <fullName evidence="4">Peptidoglycan DD-metalloendopeptidase family protein</fullName>
    </submittedName>
</protein>
<reference evidence="4 5" key="1">
    <citation type="journal article" date="2011" name="Int. J. Syst. Evol. Microbiol.">
        <title>Zhongshania antarctica gen. nov., sp. nov. and Zhongshania guokunii sp. nov., gammaproteobacteria respectively isolated from coastal attached (fast) ice and surface seawater of the Antarctic.</title>
        <authorList>
            <person name="Li H.J."/>
            <person name="Zhang X.Y."/>
            <person name="Chen C.X."/>
            <person name="Zhang Y.J."/>
            <person name="Gao Z.M."/>
            <person name="Yu Y."/>
            <person name="Chen X.L."/>
            <person name="Chen B."/>
            <person name="Zhang Y.Z."/>
        </authorList>
    </citation>
    <scope>NUCLEOTIDE SEQUENCE [LARGE SCALE GENOMIC DNA]</scope>
    <source>
        <strain evidence="4 5">R06B22</strain>
    </source>
</reference>
<dbReference type="InterPro" id="IPR050570">
    <property type="entry name" value="Cell_wall_metabolism_enzyme"/>
</dbReference>
<dbReference type="Gene3D" id="2.70.70.10">
    <property type="entry name" value="Glucose Permease (Domain IIA)"/>
    <property type="match status" value="1"/>
</dbReference>
<evidence type="ECO:0000313" key="5">
    <source>
        <dbReference type="Proteomes" id="UP001557484"/>
    </source>
</evidence>
<proteinExistence type="inferred from homology"/>
<comment type="caution">
    <text evidence="4">The sequence shown here is derived from an EMBL/GenBank/DDBJ whole genome shotgun (WGS) entry which is preliminary data.</text>
</comment>
<evidence type="ECO:0000259" key="3">
    <source>
        <dbReference type="PROSITE" id="PS51782"/>
    </source>
</evidence>
<name>A0ABV3TWY3_9GAMM</name>
<dbReference type="Proteomes" id="UP001557484">
    <property type="component" value="Unassembled WGS sequence"/>
</dbReference>
<dbReference type="PANTHER" id="PTHR21666">
    <property type="entry name" value="PEPTIDASE-RELATED"/>
    <property type="match status" value="1"/>
</dbReference>
<keyword evidence="2" id="KW-1133">Transmembrane helix</keyword>
<dbReference type="CDD" id="cd12797">
    <property type="entry name" value="M23_peptidase"/>
    <property type="match status" value="1"/>
</dbReference>
<keyword evidence="5" id="KW-1185">Reference proteome</keyword>
<dbReference type="Pfam" id="PF01476">
    <property type="entry name" value="LysM"/>
    <property type="match status" value="1"/>
</dbReference>
<gene>
    <name evidence="4" type="ORF">AB4875_11640</name>
</gene>
<dbReference type="InterPro" id="IPR011055">
    <property type="entry name" value="Dup_hybrid_motif"/>
</dbReference>
<dbReference type="SMART" id="SM00257">
    <property type="entry name" value="LysM"/>
    <property type="match status" value="1"/>
</dbReference>
<dbReference type="Pfam" id="PF01551">
    <property type="entry name" value="Peptidase_M23"/>
    <property type="match status" value="1"/>
</dbReference>
<keyword evidence="2" id="KW-0472">Membrane</keyword>
<comment type="similarity">
    <text evidence="1">Belongs to the E.coli NlpD/Haemophilus LppB family.</text>
</comment>
<feature type="domain" description="LysM" evidence="3">
    <location>
        <begin position="63"/>
        <end position="107"/>
    </location>
</feature>
<evidence type="ECO:0000256" key="2">
    <source>
        <dbReference type="SAM" id="Phobius"/>
    </source>
</evidence>
<dbReference type="CDD" id="cd00118">
    <property type="entry name" value="LysM"/>
    <property type="match status" value="1"/>
</dbReference>
<dbReference type="InterPro" id="IPR018392">
    <property type="entry name" value="LysM"/>
</dbReference>
<dbReference type="Gene3D" id="3.10.350.10">
    <property type="entry name" value="LysM domain"/>
    <property type="match status" value="1"/>
</dbReference>
<dbReference type="PROSITE" id="PS51782">
    <property type="entry name" value="LYSM"/>
    <property type="match status" value="1"/>
</dbReference>
<dbReference type="EMBL" id="JBFRYB010000001">
    <property type="protein sequence ID" value="MEX1666139.1"/>
    <property type="molecule type" value="Genomic_DNA"/>
</dbReference>
<dbReference type="SUPFAM" id="SSF51261">
    <property type="entry name" value="Duplicated hybrid motif"/>
    <property type="match status" value="1"/>
</dbReference>
<sequence length="284" mass="30137">MQCGVTSSAKKDNFCAHKDVYIMTMLMKFFSIIGLIISVTACTTNGGSAPVSDRYNPSERPPPYYVVSAGDTLFSIAWRYGFNVKGLATANNLASPYTIYPGQALVLQESTRSIVAAAKPASSTKKSSANASRATASKPTASVKSPVTKPIIKPAPVIVGSGEGWRWPVTGPLVRSFVATGQAHKGIDIKGKMGEPVRASKAGVVVYSGSGLVGYGNLLILKHSDRYLSAYGHNRRLLVKEGDSVKAGAVIAELGDSGTDSPKVHFEVRIDGKPVDPLRLLPRR</sequence>
<dbReference type="RefSeq" id="WP_368376224.1">
    <property type="nucleotide sequence ID" value="NZ_JBFRYB010000001.1"/>
</dbReference>
<feature type="transmembrane region" description="Helical" evidence="2">
    <location>
        <begin position="20"/>
        <end position="41"/>
    </location>
</feature>
<organism evidence="4 5">
    <name type="scientific">Zhongshania arctica</name>
    <dbReference type="NCBI Taxonomy" id="3238302"/>
    <lineage>
        <taxon>Bacteria</taxon>
        <taxon>Pseudomonadati</taxon>
        <taxon>Pseudomonadota</taxon>
        <taxon>Gammaproteobacteria</taxon>
        <taxon>Cellvibrionales</taxon>
        <taxon>Spongiibacteraceae</taxon>
        <taxon>Zhongshania</taxon>
    </lineage>
</organism>
<evidence type="ECO:0000313" key="4">
    <source>
        <dbReference type="EMBL" id="MEX1666139.1"/>
    </source>
</evidence>
<keyword evidence="2" id="KW-0812">Transmembrane</keyword>
<dbReference type="InterPro" id="IPR016047">
    <property type="entry name" value="M23ase_b-sheet_dom"/>
</dbReference>
<dbReference type="PANTHER" id="PTHR21666:SF263">
    <property type="entry name" value="MUREIN HYDROLASE ACTIVATOR NLPD"/>
    <property type="match status" value="1"/>
</dbReference>